<dbReference type="Pfam" id="PF00582">
    <property type="entry name" value="Usp"/>
    <property type="match status" value="1"/>
</dbReference>
<dbReference type="InterPro" id="IPR006016">
    <property type="entry name" value="UspA"/>
</dbReference>
<keyword evidence="4" id="KW-1185">Reference proteome</keyword>
<dbReference type="PANTHER" id="PTHR46268">
    <property type="entry name" value="STRESS RESPONSE PROTEIN NHAX"/>
    <property type="match status" value="1"/>
</dbReference>
<dbReference type="EMBL" id="FQXS01000010">
    <property type="protein sequence ID" value="SHH81564.1"/>
    <property type="molecule type" value="Genomic_DNA"/>
</dbReference>
<accession>A0A1M5W2Y6</accession>
<name>A0A1M5W2Y6_9BACT</name>
<sequence>MSIKKIMVPLTFSRFSQRMLDYSATLAEALDAELILVNVINERDLAAVDKISSFGFKVDSEHYVETVKKERREAIADMASKLSLADDRVSFVFLIGDPSTELLRFVVESNVDLVVMGIKTRDLQHIFAGSVAERMFRRCPVPVVSYRGGDTTEQMTQWVRKHITHT</sequence>
<evidence type="ECO:0000313" key="3">
    <source>
        <dbReference type="EMBL" id="SHH81564.1"/>
    </source>
</evidence>
<evidence type="ECO:0000256" key="1">
    <source>
        <dbReference type="ARBA" id="ARBA00008791"/>
    </source>
</evidence>
<dbReference type="Proteomes" id="UP000184139">
    <property type="component" value="Unassembled WGS sequence"/>
</dbReference>
<proteinExistence type="inferred from homology"/>
<dbReference type="SUPFAM" id="SSF52402">
    <property type="entry name" value="Adenine nucleotide alpha hydrolases-like"/>
    <property type="match status" value="1"/>
</dbReference>
<dbReference type="InterPro" id="IPR006015">
    <property type="entry name" value="Universal_stress_UspA"/>
</dbReference>
<dbReference type="RefSeq" id="WP_073375759.1">
    <property type="nucleotide sequence ID" value="NZ_FQXS01000010.1"/>
</dbReference>
<dbReference type="OrthoDB" id="5431433at2"/>
<gene>
    <name evidence="3" type="ORF">SAMN02745124_02043</name>
</gene>
<dbReference type="InterPro" id="IPR014729">
    <property type="entry name" value="Rossmann-like_a/b/a_fold"/>
</dbReference>
<reference evidence="3 4" key="1">
    <citation type="submission" date="2016-11" db="EMBL/GenBank/DDBJ databases">
        <authorList>
            <person name="Jaros S."/>
            <person name="Januszkiewicz K."/>
            <person name="Wedrychowicz H."/>
        </authorList>
    </citation>
    <scope>NUCLEOTIDE SEQUENCE [LARGE SCALE GENOMIC DNA]</scope>
    <source>
        <strain evidence="3 4">DSM 9705</strain>
    </source>
</reference>
<dbReference type="PRINTS" id="PR01438">
    <property type="entry name" value="UNVRSLSTRESS"/>
</dbReference>
<organism evidence="3 4">
    <name type="scientific">Desulfofustis glycolicus DSM 9705</name>
    <dbReference type="NCBI Taxonomy" id="1121409"/>
    <lineage>
        <taxon>Bacteria</taxon>
        <taxon>Pseudomonadati</taxon>
        <taxon>Thermodesulfobacteriota</taxon>
        <taxon>Desulfobulbia</taxon>
        <taxon>Desulfobulbales</taxon>
        <taxon>Desulfocapsaceae</taxon>
        <taxon>Desulfofustis</taxon>
    </lineage>
</organism>
<comment type="similarity">
    <text evidence="1">Belongs to the universal stress protein A family.</text>
</comment>
<feature type="domain" description="UspA" evidence="2">
    <location>
        <begin position="3"/>
        <end position="144"/>
    </location>
</feature>
<dbReference type="STRING" id="1121409.SAMN02745124_02043"/>
<dbReference type="Gene3D" id="3.40.50.620">
    <property type="entry name" value="HUPs"/>
    <property type="match status" value="1"/>
</dbReference>
<protein>
    <submittedName>
        <fullName evidence="3">Nucleotide-binding universal stress protein, UspA family</fullName>
    </submittedName>
</protein>
<dbReference type="PANTHER" id="PTHR46268:SF6">
    <property type="entry name" value="UNIVERSAL STRESS PROTEIN UP12"/>
    <property type="match status" value="1"/>
</dbReference>
<dbReference type="CDD" id="cd00293">
    <property type="entry name" value="USP-like"/>
    <property type="match status" value="1"/>
</dbReference>
<evidence type="ECO:0000313" key="4">
    <source>
        <dbReference type="Proteomes" id="UP000184139"/>
    </source>
</evidence>
<evidence type="ECO:0000259" key="2">
    <source>
        <dbReference type="Pfam" id="PF00582"/>
    </source>
</evidence>
<dbReference type="AlphaFoldDB" id="A0A1M5W2Y6"/>